<reference evidence="3" key="1">
    <citation type="submission" date="2015-11" db="EMBL/GenBank/DDBJ databases">
        <authorList>
            <person name="Zhang Y."/>
            <person name="Guo Z."/>
        </authorList>
    </citation>
    <scope>NUCLEOTIDE SEQUENCE</scope>
    <source>
        <strain evidence="3">BN30871</strain>
    </source>
</reference>
<dbReference type="EMBL" id="FAXN01000070">
    <property type="protein sequence ID" value="CUV66241.1"/>
    <property type="molecule type" value="Genomic_DNA"/>
</dbReference>
<keyword evidence="1" id="KW-0732">Signal</keyword>
<accession>A0A0S4XR67</accession>
<evidence type="ECO:0000313" key="3">
    <source>
        <dbReference type="EMBL" id="CUV66241.1"/>
    </source>
</evidence>
<feature type="signal peptide" evidence="1">
    <location>
        <begin position="1"/>
        <end position="19"/>
    </location>
</feature>
<evidence type="ECO:0000256" key="1">
    <source>
        <dbReference type="SAM" id="SignalP"/>
    </source>
</evidence>
<dbReference type="InterPro" id="IPR011460">
    <property type="entry name" value="Lcl_C"/>
</dbReference>
<gene>
    <name evidence="3" type="ORF">BN3087_670002</name>
</gene>
<sequence length="145" mass="16499">MNNRCIFILIALSVSFVSAATKTEGIVVDEQNKLVWQDEPYTQTERDAYMYEMPKRRAGNFAYAKAYCENLSLGGYKGWKLPSKEMLVKLYGGKKILKNIAESYYWSSTPVISKPTHVWSVDSTGGASHAHIRGFDYIRCVKEIK</sequence>
<organism evidence="3">
    <name type="scientific">Sulfurovum sp. enrichment culture clone C5</name>
    <dbReference type="NCBI Taxonomy" id="497650"/>
    <lineage>
        <taxon>Bacteria</taxon>
        <taxon>Pseudomonadati</taxon>
        <taxon>Campylobacterota</taxon>
        <taxon>Epsilonproteobacteria</taxon>
        <taxon>Campylobacterales</taxon>
        <taxon>Sulfurovaceae</taxon>
        <taxon>Sulfurovum</taxon>
        <taxon>environmental samples</taxon>
    </lineage>
</organism>
<proteinExistence type="predicted"/>
<evidence type="ECO:0000259" key="2">
    <source>
        <dbReference type="Pfam" id="PF07603"/>
    </source>
</evidence>
<dbReference type="AlphaFoldDB" id="A0A0S4XR67"/>
<name>A0A0S4XR67_9BACT</name>
<protein>
    <recommendedName>
        <fullName evidence="2">Lcl C-terminal domain-containing protein</fullName>
    </recommendedName>
</protein>
<feature type="chain" id="PRO_5006630087" description="Lcl C-terminal domain-containing protein" evidence="1">
    <location>
        <begin position="20"/>
        <end position="145"/>
    </location>
</feature>
<dbReference type="Pfam" id="PF07603">
    <property type="entry name" value="Lcl_C"/>
    <property type="match status" value="1"/>
</dbReference>
<feature type="domain" description="Lcl C-terminal" evidence="2">
    <location>
        <begin position="25"/>
        <end position="141"/>
    </location>
</feature>